<protein>
    <submittedName>
        <fullName evidence="1">Uncharacterized protein</fullName>
    </submittedName>
</protein>
<reference evidence="1" key="1">
    <citation type="submission" date="2023-05" db="EMBL/GenBank/DDBJ databases">
        <title>Nepenthes gracilis genome sequencing.</title>
        <authorList>
            <person name="Fukushima K."/>
        </authorList>
    </citation>
    <scope>NUCLEOTIDE SEQUENCE</scope>
    <source>
        <strain evidence="1">SING2019-196</strain>
    </source>
</reference>
<dbReference type="EMBL" id="BSYO01000018">
    <property type="protein sequence ID" value="GMH18170.1"/>
    <property type="molecule type" value="Genomic_DNA"/>
</dbReference>
<proteinExistence type="predicted"/>
<sequence length="66" mass="7587">MLSDIFPPRFLSSSWILCCAFLDHWALPFAFNDYSKSLFDFKKNRDVYWKSFAGNMEPGGAADAEL</sequence>
<keyword evidence="2" id="KW-1185">Reference proteome</keyword>
<organism evidence="1 2">
    <name type="scientific">Nepenthes gracilis</name>
    <name type="common">Slender pitcher plant</name>
    <dbReference type="NCBI Taxonomy" id="150966"/>
    <lineage>
        <taxon>Eukaryota</taxon>
        <taxon>Viridiplantae</taxon>
        <taxon>Streptophyta</taxon>
        <taxon>Embryophyta</taxon>
        <taxon>Tracheophyta</taxon>
        <taxon>Spermatophyta</taxon>
        <taxon>Magnoliopsida</taxon>
        <taxon>eudicotyledons</taxon>
        <taxon>Gunneridae</taxon>
        <taxon>Pentapetalae</taxon>
        <taxon>Caryophyllales</taxon>
        <taxon>Nepenthaceae</taxon>
        <taxon>Nepenthes</taxon>
    </lineage>
</organism>
<evidence type="ECO:0000313" key="2">
    <source>
        <dbReference type="Proteomes" id="UP001279734"/>
    </source>
</evidence>
<gene>
    <name evidence="1" type="ORF">Nepgr_020011</name>
</gene>
<name>A0AAD3SUI9_NEPGR</name>
<comment type="caution">
    <text evidence="1">The sequence shown here is derived from an EMBL/GenBank/DDBJ whole genome shotgun (WGS) entry which is preliminary data.</text>
</comment>
<evidence type="ECO:0000313" key="1">
    <source>
        <dbReference type="EMBL" id="GMH18170.1"/>
    </source>
</evidence>
<dbReference type="AlphaFoldDB" id="A0AAD3SUI9"/>
<dbReference type="Proteomes" id="UP001279734">
    <property type="component" value="Unassembled WGS sequence"/>
</dbReference>
<accession>A0AAD3SUI9</accession>